<dbReference type="Proteomes" id="UP000514628">
    <property type="component" value="Plasmid pCFViADRI1362_P3"/>
</dbReference>
<proteinExistence type="inferred from homology"/>
<protein>
    <submittedName>
        <fullName evidence="3">P-type conjugative transfer protein VirB9</fullName>
    </submittedName>
</protein>
<dbReference type="EMBL" id="CP059435">
    <property type="protein sequence ID" value="QMS59921.1"/>
    <property type="molecule type" value="Genomic_DNA"/>
</dbReference>
<dbReference type="InterPro" id="IPR038161">
    <property type="entry name" value="VirB9/CagX/TrbG_C_sf"/>
</dbReference>
<geneLocation type="plasmid" evidence="4">
    <name>pcfviadri1362_p3</name>
</geneLocation>
<evidence type="ECO:0000313" key="3">
    <source>
        <dbReference type="EMBL" id="QMS59921.1"/>
    </source>
</evidence>
<comment type="similarity">
    <text evidence="1">Belongs to the TrbG/VirB9 family.</text>
</comment>
<dbReference type="Pfam" id="PF03524">
    <property type="entry name" value="CagX"/>
    <property type="match status" value="1"/>
</dbReference>
<dbReference type="Gene3D" id="2.60.40.2500">
    <property type="match status" value="1"/>
</dbReference>
<keyword evidence="2" id="KW-0732">Signal</keyword>
<dbReference type="RefSeq" id="WP_065843582.1">
    <property type="nucleotide sequence ID" value="NZ_CP059435.1"/>
</dbReference>
<name>A0A974RKP1_CAMFE</name>
<dbReference type="AlphaFoldDB" id="A0A974RKP1"/>
<reference evidence="4" key="1">
    <citation type="submission" date="2020-07" db="EMBL/GenBank/DDBJ databases">
        <title>A comparison of fourteen fully characterised mammalian-associated Campylobacter fetus isolates suggests a mechanism by which bovine-adapted biotypes have evolved high genomic plasticity.</title>
        <authorList>
            <person name="Nadin-Davis S.A."/>
            <person name="Chmara J.T."/>
            <person name="Carillo C."/>
            <person name="Amoako K."/>
            <person name="Goji N."/>
            <person name="Duceppe M.-O."/>
            <person name="Devenish J."/>
        </authorList>
    </citation>
    <scope>NUCLEOTIDE SEQUENCE [LARGE SCALE GENOMIC DNA]</scope>
    <source>
        <strain evidence="4">CFViADRI1362</strain>
        <plasmid evidence="4">pcfviadri1362_p3</plasmid>
    </source>
</reference>
<organism evidence="3 4">
    <name type="scientific">Campylobacter fetus</name>
    <dbReference type="NCBI Taxonomy" id="196"/>
    <lineage>
        <taxon>Bacteria</taxon>
        <taxon>Pseudomonadati</taxon>
        <taxon>Campylobacterota</taxon>
        <taxon>Epsilonproteobacteria</taxon>
        <taxon>Campylobacterales</taxon>
        <taxon>Campylobacteraceae</taxon>
        <taxon>Campylobacter</taxon>
    </lineage>
</organism>
<accession>A0A974RKP1</accession>
<gene>
    <name evidence="3" type="primary">virB9</name>
    <name evidence="3" type="ORF">GZ989_011595</name>
</gene>
<keyword evidence="3" id="KW-0614">Plasmid</keyword>
<dbReference type="InterPro" id="IPR010258">
    <property type="entry name" value="Conjugal_tfr_TrbG/VirB9/CagX"/>
</dbReference>
<dbReference type="CDD" id="cd06911">
    <property type="entry name" value="VirB9_CagX_TrbG"/>
    <property type="match status" value="1"/>
</dbReference>
<evidence type="ECO:0000256" key="2">
    <source>
        <dbReference type="ARBA" id="ARBA00022729"/>
    </source>
</evidence>
<dbReference type="NCBIfam" id="TIGR02781">
    <property type="entry name" value="VirB9"/>
    <property type="match status" value="1"/>
</dbReference>
<dbReference type="InterPro" id="IPR033645">
    <property type="entry name" value="VirB9/CagX/TrbG_C"/>
</dbReference>
<sequence>MLSSHKNLGFLVALLLLVSTQTLALNIPKSSKFDTRITYASYNAQDVYLVKAKNGYVSMLQFAKDERIVNIATGFSDGWELIDRENFLFIKPKAYVAQPAEQEKMVDDEGNQVEFNQSLVIQPNEKDWKTNLIVTTNERIYVFDLVLEQEKINYKIEFAYPEDKIIAKKAQEAIKENVKLKEDIKKDLEKTAIPRNWEFYMHINEGSETIAPNFAYDDGIFTYIGFDNTKTIPSVFMYEEIDGKPQESILNTHIKKDGLFDVLVVHKTAKQILLRSGNKLVGIKNDGYAKNPLDTARTTISDKVEREIIDHE</sequence>
<dbReference type="InterPro" id="IPR014148">
    <property type="entry name" value="VirB9"/>
</dbReference>
<evidence type="ECO:0000256" key="1">
    <source>
        <dbReference type="ARBA" id="ARBA00006135"/>
    </source>
</evidence>
<evidence type="ECO:0000313" key="4">
    <source>
        <dbReference type="Proteomes" id="UP000514628"/>
    </source>
</evidence>